<dbReference type="InterPro" id="IPR027324">
    <property type="entry name" value="MAP2/MAP4/Tau"/>
</dbReference>
<reference evidence="10" key="1">
    <citation type="submission" date="2016-06" db="UniProtKB">
        <authorList>
            <consortium name="WormBaseParasite"/>
        </authorList>
    </citation>
    <scope>IDENTIFICATION</scope>
</reference>
<sequence>MDVASPLELRYSQQGHNLPGQPSAQSQIPSGVLRSPSTDGVVPTPIAPPMQPPTSPEKFQQSSQVAPVQPNANTTTTNTNGIGHPPLNAQPTPSVAPSFGTQSHSTNVHSQAPNESTAPPASSMNGSKIQQPSAIPRIRPSGIPRLSNLPRPMPSSPSFDLSHSNGHAPTLSPAPPSSGRAPSSASSSHYPISTPISPLSAPPHVENPLSGSSRPSLGHMDLATHNENYTRQYSGRSRAGVRSATNRGDRATSERAPRVITSKINSLKNVHHKPGGGNVAIVNEKVQLGPIKSKCNSFANVKHKPGGGNVTIVDEKIDMSSAHSRVGSLQNAKHVPAGGNVQIVTQKLDFDKNAKPKVGSMKNANHRPGGGDVQIFNESLPWLKYNKPNLPPDERARINKQRSTSHSGMNSSMHSGSTGS</sequence>
<dbReference type="PROSITE" id="PS51491">
    <property type="entry name" value="TAU_MAP_2"/>
    <property type="match status" value="3"/>
</dbReference>
<evidence type="ECO:0000256" key="1">
    <source>
        <dbReference type="ARBA" id="ARBA00004245"/>
    </source>
</evidence>
<gene>
    <name evidence="8" type="ORF">ECPE_LOCUS8963</name>
</gene>
<feature type="compositionally biased region" description="Low complexity" evidence="7">
    <location>
        <begin position="404"/>
        <end position="420"/>
    </location>
</feature>
<feature type="compositionally biased region" description="Low complexity" evidence="7">
    <location>
        <begin position="177"/>
        <end position="195"/>
    </location>
</feature>
<feature type="compositionally biased region" description="Pro residues" evidence="7">
    <location>
        <begin position="45"/>
        <end position="55"/>
    </location>
</feature>
<evidence type="ECO:0000313" key="10">
    <source>
        <dbReference type="WBParaSite" id="ECPE_0000899101-mRNA-1"/>
    </source>
</evidence>
<evidence type="ECO:0000256" key="6">
    <source>
        <dbReference type="RuleBase" id="RU000686"/>
    </source>
</evidence>
<dbReference type="PROSITE" id="PS00229">
    <property type="entry name" value="TAU_MAP_1"/>
    <property type="match status" value="1"/>
</dbReference>
<evidence type="ECO:0000256" key="7">
    <source>
        <dbReference type="SAM" id="MobiDB-lite"/>
    </source>
</evidence>
<organism evidence="10">
    <name type="scientific">Echinostoma caproni</name>
    <dbReference type="NCBI Taxonomy" id="27848"/>
    <lineage>
        <taxon>Eukaryota</taxon>
        <taxon>Metazoa</taxon>
        <taxon>Spiralia</taxon>
        <taxon>Lophotrochozoa</taxon>
        <taxon>Platyhelminthes</taxon>
        <taxon>Trematoda</taxon>
        <taxon>Digenea</taxon>
        <taxon>Plagiorchiida</taxon>
        <taxon>Echinostomata</taxon>
        <taxon>Echinostomatoidea</taxon>
        <taxon>Echinostomatidae</taxon>
        <taxon>Echinostoma</taxon>
    </lineage>
</organism>
<feature type="region of interest" description="Disordered" evidence="7">
    <location>
        <begin position="386"/>
        <end position="420"/>
    </location>
</feature>
<dbReference type="GO" id="GO:0008017">
    <property type="term" value="F:microtubule binding"/>
    <property type="evidence" value="ECO:0007669"/>
    <property type="project" value="InterPro"/>
</dbReference>
<dbReference type="Proteomes" id="UP000272942">
    <property type="component" value="Unassembled WGS sequence"/>
</dbReference>
<feature type="compositionally biased region" description="Polar residues" evidence="7">
    <location>
        <begin position="11"/>
        <end position="29"/>
    </location>
</feature>
<protein>
    <recommendedName>
        <fullName evidence="6">Microtubule-associated protein</fullName>
    </recommendedName>
</protein>
<reference evidence="8 9" key="2">
    <citation type="submission" date="2018-11" db="EMBL/GenBank/DDBJ databases">
        <authorList>
            <consortium name="Pathogen Informatics"/>
        </authorList>
    </citation>
    <scope>NUCLEOTIDE SEQUENCE [LARGE SCALE GENOMIC DNA]</scope>
    <source>
        <strain evidence="8 9">Egypt</strain>
    </source>
</reference>
<keyword evidence="4" id="KW-0677">Repeat</keyword>
<proteinExistence type="predicted"/>
<dbReference type="OrthoDB" id="9378527at2759"/>
<dbReference type="GO" id="GO:0000226">
    <property type="term" value="P:microtubule cytoskeleton organization"/>
    <property type="evidence" value="ECO:0007669"/>
    <property type="project" value="TreeGrafter"/>
</dbReference>
<evidence type="ECO:0000313" key="9">
    <source>
        <dbReference type="Proteomes" id="UP000272942"/>
    </source>
</evidence>
<dbReference type="WBParaSite" id="ECPE_0000899101-mRNA-1">
    <property type="protein sequence ID" value="ECPE_0000899101-mRNA-1"/>
    <property type="gene ID" value="ECPE_0000899101"/>
</dbReference>
<keyword evidence="5 6" id="KW-0206">Cytoskeleton</keyword>
<feature type="compositionally biased region" description="Polar residues" evidence="7">
    <location>
        <begin position="156"/>
        <end position="167"/>
    </location>
</feature>
<name>A0A183APS8_9TREM</name>
<evidence type="ECO:0000256" key="3">
    <source>
        <dbReference type="ARBA" id="ARBA00022553"/>
    </source>
</evidence>
<dbReference type="AlphaFoldDB" id="A0A183APS8"/>
<feature type="region of interest" description="Disordered" evidence="7">
    <location>
        <begin position="1"/>
        <end position="255"/>
    </location>
</feature>
<keyword evidence="9" id="KW-1185">Reference proteome</keyword>
<dbReference type="InterPro" id="IPR001084">
    <property type="entry name" value="MAP_tubulin-bd_rpt"/>
</dbReference>
<feature type="compositionally biased region" description="Polar residues" evidence="7">
    <location>
        <begin position="57"/>
        <end position="72"/>
    </location>
</feature>
<evidence type="ECO:0000313" key="8">
    <source>
        <dbReference type="EMBL" id="VDP84494.1"/>
    </source>
</evidence>
<dbReference type="PANTHER" id="PTHR11501:SF18">
    <property type="entry name" value="MICROTUBULE-ASSOCIATED PROTEIN"/>
    <property type="match status" value="1"/>
</dbReference>
<keyword evidence="6" id="KW-0493">Microtubule</keyword>
<dbReference type="GO" id="GO:0031175">
    <property type="term" value="P:neuron projection development"/>
    <property type="evidence" value="ECO:0007669"/>
    <property type="project" value="TreeGrafter"/>
</dbReference>
<dbReference type="GO" id="GO:0005874">
    <property type="term" value="C:microtubule"/>
    <property type="evidence" value="ECO:0007669"/>
    <property type="project" value="UniProtKB-KW"/>
</dbReference>
<feature type="compositionally biased region" description="Polar residues" evidence="7">
    <location>
        <begin position="225"/>
        <end position="235"/>
    </location>
</feature>
<feature type="compositionally biased region" description="Polar residues" evidence="7">
    <location>
        <begin position="89"/>
        <end position="133"/>
    </location>
</feature>
<evidence type="ECO:0000256" key="2">
    <source>
        <dbReference type="ARBA" id="ARBA00022490"/>
    </source>
</evidence>
<dbReference type="GO" id="GO:0043005">
    <property type="term" value="C:neuron projection"/>
    <property type="evidence" value="ECO:0007669"/>
    <property type="project" value="TreeGrafter"/>
</dbReference>
<keyword evidence="2 6" id="KW-0963">Cytoplasm</keyword>
<evidence type="ECO:0000256" key="5">
    <source>
        <dbReference type="ARBA" id="ARBA00023212"/>
    </source>
</evidence>
<keyword evidence="3" id="KW-0597">Phosphoprotein</keyword>
<dbReference type="PANTHER" id="PTHR11501">
    <property type="entry name" value="MICROTUBULE-ASSOCIATED PROTEIN"/>
    <property type="match status" value="1"/>
</dbReference>
<comment type="subcellular location">
    <subcellularLocation>
        <location evidence="1 6">Cytoplasm</location>
        <location evidence="1 6">Cytoskeleton</location>
    </subcellularLocation>
</comment>
<evidence type="ECO:0000256" key="4">
    <source>
        <dbReference type="ARBA" id="ARBA00022737"/>
    </source>
</evidence>
<accession>A0A183APS8</accession>
<dbReference type="EMBL" id="UZAN01046706">
    <property type="protein sequence ID" value="VDP84494.1"/>
    <property type="molecule type" value="Genomic_DNA"/>
</dbReference>
<dbReference type="Pfam" id="PF00418">
    <property type="entry name" value="Tubulin-binding"/>
    <property type="match status" value="3"/>
</dbReference>